<organism evidence="1 2">
    <name type="scientific">Maricaulis salignorans</name>
    <dbReference type="NCBI Taxonomy" id="144026"/>
    <lineage>
        <taxon>Bacteria</taxon>
        <taxon>Pseudomonadati</taxon>
        <taxon>Pseudomonadota</taxon>
        <taxon>Alphaproteobacteria</taxon>
        <taxon>Maricaulales</taxon>
        <taxon>Maricaulaceae</taxon>
        <taxon>Maricaulis</taxon>
    </lineage>
</organism>
<evidence type="ECO:0000313" key="1">
    <source>
        <dbReference type="EMBL" id="SDL60270.1"/>
    </source>
</evidence>
<keyword evidence="2" id="KW-1185">Reference proteome</keyword>
<dbReference type="RefSeq" id="WP_233342222.1">
    <property type="nucleotide sequence ID" value="NZ_FNHG01000001.1"/>
</dbReference>
<name>A0A1G9LE93_9PROT</name>
<protein>
    <submittedName>
        <fullName evidence="1">Uncharacterized protein</fullName>
    </submittedName>
</protein>
<sequence length="180" mass="20028">MTEPKPFDTMADAAERYGRFSLDNYAQIRNVAESVSSGFCRYLSGGAPVCVYLVPPKGEWAPQPYQSGAFSVSGTGFLPLGPISFGLAVRVSRTGDWLRIVLTCTKKGPEMQIEIENGTTFALELPVREEQLSRLFSILFEHLTVWFSQQADLYENGDYGDRAIGFEFLHETEDAADPVR</sequence>
<dbReference type="Proteomes" id="UP000199759">
    <property type="component" value="Unassembled WGS sequence"/>
</dbReference>
<dbReference type="EMBL" id="FNHG01000001">
    <property type="protein sequence ID" value="SDL60270.1"/>
    <property type="molecule type" value="Genomic_DNA"/>
</dbReference>
<dbReference type="AlphaFoldDB" id="A0A1G9LE93"/>
<accession>A0A1G9LE93</accession>
<evidence type="ECO:0000313" key="2">
    <source>
        <dbReference type="Proteomes" id="UP000199759"/>
    </source>
</evidence>
<gene>
    <name evidence="1" type="ORF">SAMN04488568_10126</name>
</gene>
<proteinExistence type="predicted"/>
<reference evidence="1 2" key="1">
    <citation type="submission" date="2016-10" db="EMBL/GenBank/DDBJ databases">
        <authorList>
            <person name="de Groot N.N."/>
        </authorList>
    </citation>
    <scope>NUCLEOTIDE SEQUENCE [LARGE SCALE GENOMIC DNA]</scope>
    <source>
        <strain evidence="1 2">DSM 16077</strain>
    </source>
</reference>